<dbReference type="InterPro" id="IPR035513">
    <property type="entry name" value="Invertase/methylesterase_inhib"/>
</dbReference>
<reference evidence="3" key="1">
    <citation type="submission" date="2018-02" db="EMBL/GenBank/DDBJ databases">
        <title>Rhizophora mucronata_Transcriptome.</title>
        <authorList>
            <person name="Meera S.P."/>
            <person name="Sreeshan A."/>
            <person name="Augustine A."/>
        </authorList>
    </citation>
    <scope>NUCLEOTIDE SEQUENCE</scope>
    <source>
        <tissue evidence="3">Leaf</tissue>
    </source>
</reference>
<evidence type="ECO:0000313" key="3">
    <source>
        <dbReference type="EMBL" id="MBX71962.1"/>
    </source>
</evidence>
<name>A0A2P2QY89_RHIMU</name>
<protein>
    <recommendedName>
        <fullName evidence="2">Pectinesterase inhibitor domain-containing protein</fullName>
    </recommendedName>
</protein>
<dbReference type="SUPFAM" id="SSF101148">
    <property type="entry name" value="Plant invertase/pectin methylesterase inhibitor"/>
    <property type="match status" value="1"/>
</dbReference>
<feature type="domain" description="Pectinesterase inhibitor" evidence="2">
    <location>
        <begin position="2"/>
        <end position="46"/>
    </location>
</feature>
<feature type="region of interest" description="Disordered" evidence="1">
    <location>
        <begin position="68"/>
        <end position="95"/>
    </location>
</feature>
<dbReference type="EMBL" id="GGEC01091478">
    <property type="protein sequence ID" value="MBX71962.1"/>
    <property type="molecule type" value="Transcribed_RNA"/>
</dbReference>
<evidence type="ECO:0000259" key="2">
    <source>
        <dbReference type="Pfam" id="PF04043"/>
    </source>
</evidence>
<evidence type="ECO:0000256" key="1">
    <source>
        <dbReference type="SAM" id="MobiDB-lite"/>
    </source>
</evidence>
<proteinExistence type="predicted"/>
<dbReference type="Pfam" id="PF04043">
    <property type="entry name" value="PMEI"/>
    <property type="match status" value="1"/>
</dbReference>
<dbReference type="Gene3D" id="1.20.140.40">
    <property type="entry name" value="Invertase/pectin methylesterase inhibitor family protein"/>
    <property type="match status" value="1"/>
</dbReference>
<dbReference type="CDD" id="cd15798">
    <property type="entry name" value="PMEI-like_3"/>
    <property type="match status" value="1"/>
</dbReference>
<organism evidence="3">
    <name type="scientific">Rhizophora mucronata</name>
    <name type="common">Asiatic mangrove</name>
    <dbReference type="NCBI Taxonomy" id="61149"/>
    <lineage>
        <taxon>Eukaryota</taxon>
        <taxon>Viridiplantae</taxon>
        <taxon>Streptophyta</taxon>
        <taxon>Embryophyta</taxon>
        <taxon>Tracheophyta</taxon>
        <taxon>Spermatophyta</taxon>
        <taxon>Magnoliopsida</taxon>
        <taxon>eudicotyledons</taxon>
        <taxon>Gunneridae</taxon>
        <taxon>Pentapetalae</taxon>
        <taxon>rosids</taxon>
        <taxon>fabids</taxon>
        <taxon>Malpighiales</taxon>
        <taxon>Rhizophoraceae</taxon>
        <taxon>Rhizophora</taxon>
    </lineage>
</organism>
<dbReference type="InterPro" id="IPR006501">
    <property type="entry name" value="Pectinesterase_inhib_dom"/>
</dbReference>
<accession>A0A2P2QY89</accession>
<sequence length="95" mass="10593">MTWLSAALTNQDTCTEGLADVSGPVKYQMADKLRDLSELVSNCLAIFSASNDGDFSGVPIQNRRRLMDADKSGDYNPDADVFPSWQKEQKEKLEF</sequence>
<dbReference type="GO" id="GO:0004857">
    <property type="term" value="F:enzyme inhibitor activity"/>
    <property type="evidence" value="ECO:0007669"/>
    <property type="project" value="InterPro"/>
</dbReference>
<dbReference type="AlphaFoldDB" id="A0A2P2QY89"/>